<dbReference type="GO" id="GO:0005840">
    <property type="term" value="C:ribosome"/>
    <property type="evidence" value="ECO:0007669"/>
    <property type="project" value="UniProtKB-KW"/>
</dbReference>
<organism evidence="2 3">
    <name type="scientific">Nocardioides albus</name>
    <dbReference type="NCBI Taxonomy" id="1841"/>
    <lineage>
        <taxon>Bacteria</taxon>
        <taxon>Bacillati</taxon>
        <taxon>Actinomycetota</taxon>
        <taxon>Actinomycetes</taxon>
        <taxon>Propionibacteriales</taxon>
        <taxon>Nocardioidaceae</taxon>
        <taxon>Nocardioides</taxon>
    </lineage>
</organism>
<dbReference type="GO" id="GO:0003735">
    <property type="term" value="F:structural constituent of ribosome"/>
    <property type="evidence" value="ECO:0007669"/>
    <property type="project" value="InterPro"/>
</dbReference>
<evidence type="ECO:0000313" key="2">
    <source>
        <dbReference type="EMBL" id="MBB3088815.1"/>
    </source>
</evidence>
<evidence type="ECO:0000259" key="1">
    <source>
        <dbReference type="Pfam" id="PF00542"/>
    </source>
</evidence>
<name>A0A7W5A3I3_9ACTN</name>
<sequence>METIGAVLIAALLLIYAIDSSQKRTRTEIGRRLDRLEDKVGLLLKQAGLEEPPAPRQDEVVALVRAGKKIEAIKLYREATGAGLLEAKEAVERLT</sequence>
<dbReference type="EMBL" id="JACHXG010000003">
    <property type="protein sequence ID" value="MBB3088815.1"/>
    <property type="molecule type" value="Genomic_DNA"/>
</dbReference>
<keyword evidence="2" id="KW-0687">Ribonucleoprotein</keyword>
<dbReference type="AlphaFoldDB" id="A0A7W5A3I3"/>
<dbReference type="Proteomes" id="UP000577707">
    <property type="component" value="Unassembled WGS sequence"/>
</dbReference>
<dbReference type="InterPro" id="IPR013823">
    <property type="entry name" value="Ribosomal_bL12_C"/>
</dbReference>
<dbReference type="GO" id="GO:0006412">
    <property type="term" value="P:translation"/>
    <property type="evidence" value="ECO:0007669"/>
    <property type="project" value="InterPro"/>
</dbReference>
<keyword evidence="3" id="KW-1185">Reference proteome</keyword>
<dbReference type="InterPro" id="IPR014719">
    <property type="entry name" value="Ribosomal_bL12_C/ClpS-like"/>
</dbReference>
<comment type="caution">
    <text evidence="2">The sequence shown here is derived from an EMBL/GenBank/DDBJ whole genome shotgun (WGS) entry which is preliminary data.</text>
</comment>
<keyword evidence="2" id="KW-0689">Ribosomal protein</keyword>
<evidence type="ECO:0000313" key="3">
    <source>
        <dbReference type="Proteomes" id="UP000577707"/>
    </source>
</evidence>
<feature type="domain" description="Large ribosomal subunit protein bL12 C-terminal" evidence="1">
    <location>
        <begin position="63"/>
        <end position="93"/>
    </location>
</feature>
<accession>A0A7W5A3I3</accession>
<protein>
    <submittedName>
        <fullName evidence="2">Ribosomal protein L7/L12</fullName>
    </submittedName>
</protein>
<gene>
    <name evidence="2" type="ORF">FHS12_001756</name>
</gene>
<reference evidence="2 3" key="1">
    <citation type="submission" date="2020-08" db="EMBL/GenBank/DDBJ databases">
        <title>Genomic Encyclopedia of Type Strains, Phase III (KMG-III): the genomes of soil and plant-associated and newly described type strains.</title>
        <authorList>
            <person name="Whitman W."/>
        </authorList>
    </citation>
    <scope>NUCLEOTIDE SEQUENCE [LARGE SCALE GENOMIC DNA]</scope>
    <source>
        <strain evidence="2 3">CECT 3302</strain>
    </source>
</reference>
<proteinExistence type="predicted"/>
<dbReference type="Gene3D" id="3.30.1390.10">
    <property type="match status" value="1"/>
</dbReference>
<dbReference type="RefSeq" id="WP_183544262.1">
    <property type="nucleotide sequence ID" value="NZ_BMQT01000003.1"/>
</dbReference>
<dbReference type="Pfam" id="PF00542">
    <property type="entry name" value="Ribosomal_L12"/>
    <property type="match status" value="1"/>
</dbReference>